<dbReference type="AlphaFoldDB" id="A0A167LVT6"/>
<evidence type="ECO:0000256" key="2">
    <source>
        <dbReference type="ARBA" id="ARBA00005334"/>
    </source>
</evidence>
<dbReference type="InterPro" id="IPR041664">
    <property type="entry name" value="AAA_16"/>
</dbReference>
<keyword evidence="3" id="KW-0235">DNA replication</keyword>
<feature type="region of interest" description="Disordered" evidence="6">
    <location>
        <begin position="110"/>
        <end position="135"/>
    </location>
</feature>
<comment type="subcellular location">
    <subcellularLocation>
        <location evidence="1">Nucleus</location>
    </subcellularLocation>
</comment>
<organism evidence="9 10">
    <name type="scientific">Calocera viscosa (strain TUFC12733)</name>
    <dbReference type="NCBI Taxonomy" id="1330018"/>
    <lineage>
        <taxon>Eukaryota</taxon>
        <taxon>Fungi</taxon>
        <taxon>Dikarya</taxon>
        <taxon>Basidiomycota</taxon>
        <taxon>Agaricomycotina</taxon>
        <taxon>Dacrymycetes</taxon>
        <taxon>Dacrymycetales</taxon>
        <taxon>Dacrymycetaceae</taxon>
        <taxon>Calocera</taxon>
    </lineage>
</organism>
<sequence>MPLPAHLHDHLRLQQQAILSRLHRSVAKPGELADPDGALAALGSLLSGTVERGEGNSCLVLGPQGSGKTRAVQLALTALPTQPIVVRLSGLTHPDDRSALRELQRQVLHSLGQRTPSPSATGAAQEEEDETAPFASLPPLPRPLVVVLSEFDVFCMRPRQALLYVLLDAVQSLRGGGVGIAVIGMTARIDCVNLLEKRVKSRFSHRIIRVTPAQSVEEYVALAREFFLPVDAALQDGRHEWTQLWSRSVEGLLADKQAVAMLRHTWELVHDLRLLQRVLTDAIARLTPDAPWLTIALLTRAITSQRGPTSFPHLPDLSAASLGLLIAVYQAGSAGHDVFTFQQLEHTYRAFARDHSSALGQGNGPAVPREGLIAAFDEFVRMKVFTPAALPFAPAMREFSKYRCAVDRREIEDAVRKGGSTGIRKWLKHWSGH</sequence>
<evidence type="ECO:0000259" key="7">
    <source>
        <dbReference type="Pfam" id="PF13191"/>
    </source>
</evidence>
<dbReference type="InterPro" id="IPR032705">
    <property type="entry name" value="ORC4_C"/>
</dbReference>
<reference evidence="9 10" key="1">
    <citation type="journal article" date="2016" name="Mol. Biol. Evol.">
        <title>Comparative Genomics of Early-Diverging Mushroom-Forming Fungi Provides Insights into the Origins of Lignocellulose Decay Capabilities.</title>
        <authorList>
            <person name="Nagy L.G."/>
            <person name="Riley R."/>
            <person name="Tritt A."/>
            <person name="Adam C."/>
            <person name="Daum C."/>
            <person name="Floudas D."/>
            <person name="Sun H."/>
            <person name="Yadav J.S."/>
            <person name="Pangilinan J."/>
            <person name="Larsson K.H."/>
            <person name="Matsuura K."/>
            <person name="Barry K."/>
            <person name="Labutti K."/>
            <person name="Kuo R."/>
            <person name="Ohm R.A."/>
            <person name="Bhattacharya S.S."/>
            <person name="Shirouzu T."/>
            <person name="Yoshinaga Y."/>
            <person name="Martin F.M."/>
            <person name="Grigoriev I.V."/>
            <person name="Hibbett D.S."/>
        </authorList>
    </citation>
    <scope>NUCLEOTIDE SEQUENCE [LARGE SCALE GENOMIC DNA]</scope>
    <source>
        <strain evidence="9 10">TUFC12733</strain>
    </source>
</reference>
<comment type="similarity">
    <text evidence="2">Belongs to the ORC4 family.</text>
</comment>
<dbReference type="Gene3D" id="3.40.50.300">
    <property type="entry name" value="P-loop containing nucleotide triphosphate hydrolases"/>
    <property type="match status" value="1"/>
</dbReference>
<accession>A0A167LVT6</accession>
<feature type="domain" description="Orc1-like AAA ATPase" evidence="7">
    <location>
        <begin position="39"/>
        <end position="174"/>
    </location>
</feature>
<dbReference type="InterPro" id="IPR016527">
    <property type="entry name" value="ORC4"/>
</dbReference>
<evidence type="ECO:0000256" key="4">
    <source>
        <dbReference type="ARBA" id="ARBA00023125"/>
    </source>
</evidence>
<dbReference type="SUPFAM" id="SSF52540">
    <property type="entry name" value="P-loop containing nucleoside triphosphate hydrolases"/>
    <property type="match status" value="1"/>
</dbReference>
<keyword evidence="5" id="KW-0539">Nucleus</keyword>
<keyword evidence="4" id="KW-0238">DNA-binding</keyword>
<dbReference type="GO" id="GO:0005664">
    <property type="term" value="C:nuclear origin of replication recognition complex"/>
    <property type="evidence" value="ECO:0007669"/>
    <property type="project" value="TreeGrafter"/>
</dbReference>
<name>A0A167LVT6_CALVF</name>
<dbReference type="GO" id="GO:0003688">
    <property type="term" value="F:DNA replication origin binding"/>
    <property type="evidence" value="ECO:0007669"/>
    <property type="project" value="TreeGrafter"/>
</dbReference>
<evidence type="ECO:0000256" key="5">
    <source>
        <dbReference type="ARBA" id="ARBA00023242"/>
    </source>
</evidence>
<keyword evidence="10" id="KW-1185">Reference proteome</keyword>
<dbReference type="OrthoDB" id="343623at2759"/>
<dbReference type="STRING" id="1330018.A0A167LVT6"/>
<dbReference type="GO" id="GO:0006270">
    <property type="term" value="P:DNA replication initiation"/>
    <property type="evidence" value="ECO:0007669"/>
    <property type="project" value="TreeGrafter"/>
</dbReference>
<dbReference type="Pfam" id="PF14629">
    <property type="entry name" value="ORC4_C"/>
    <property type="match status" value="1"/>
</dbReference>
<evidence type="ECO:0000256" key="3">
    <source>
        <dbReference type="ARBA" id="ARBA00022705"/>
    </source>
</evidence>
<dbReference type="Pfam" id="PF13191">
    <property type="entry name" value="AAA_16"/>
    <property type="match status" value="1"/>
</dbReference>
<gene>
    <name evidence="9" type="ORF">CALVIDRAFT_482078</name>
</gene>
<feature type="compositionally biased region" description="Polar residues" evidence="6">
    <location>
        <begin position="112"/>
        <end position="122"/>
    </location>
</feature>
<protein>
    <submittedName>
        <fullName evidence="9">Uncharacterized protein</fullName>
    </submittedName>
</protein>
<dbReference type="InterPro" id="IPR027417">
    <property type="entry name" value="P-loop_NTPase"/>
</dbReference>
<feature type="domain" description="Origin recognition complex subunit 4 C-terminal" evidence="8">
    <location>
        <begin position="229"/>
        <end position="415"/>
    </location>
</feature>
<evidence type="ECO:0000259" key="8">
    <source>
        <dbReference type="Pfam" id="PF14629"/>
    </source>
</evidence>
<evidence type="ECO:0000313" key="10">
    <source>
        <dbReference type="Proteomes" id="UP000076738"/>
    </source>
</evidence>
<evidence type="ECO:0000256" key="1">
    <source>
        <dbReference type="ARBA" id="ARBA00004123"/>
    </source>
</evidence>
<dbReference type="PANTHER" id="PTHR12087:SF0">
    <property type="entry name" value="ORIGIN RECOGNITION COMPLEX SUBUNIT 4"/>
    <property type="match status" value="1"/>
</dbReference>
<dbReference type="Proteomes" id="UP000076738">
    <property type="component" value="Unassembled WGS sequence"/>
</dbReference>
<evidence type="ECO:0000313" key="9">
    <source>
        <dbReference type="EMBL" id="KZO96078.1"/>
    </source>
</evidence>
<evidence type="ECO:0000256" key="6">
    <source>
        <dbReference type="SAM" id="MobiDB-lite"/>
    </source>
</evidence>
<dbReference type="PANTHER" id="PTHR12087">
    <property type="entry name" value="ORIGIN RECOGNITION COMPLEX SUBUNIT 4"/>
    <property type="match status" value="1"/>
</dbReference>
<proteinExistence type="inferred from homology"/>
<dbReference type="EMBL" id="KV417286">
    <property type="protein sequence ID" value="KZO96078.1"/>
    <property type="molecule type" value="Genomic_DNA"/>
</dbReference>